<protein>
    <submittedName>
        <fullName evidence="1">Uncharacterized protein</fullName>
    </submittedName>
</protein>
<organism evidence="1 2">
    <name type="scientific">Dryococelus australis</name>
    <dbReference type="NCBI Taxonomy" id="614101"/>
    <lineage>
        <taxon>Eukaryota</taxon>
        <taxon>Metazoa</taxon>
        <taxon>Ecdysozoa</taxon>
        <taxon>Arthropoda</taxon>
        <taxon>Hexapoda</taxon>
        <taxon>Insecta</taxon>
        <taxon>Pterygota</taxon>
        <taxon>Neoptera</taxon>
        <taxon>Polyneoptera</taxon>
        <taxon>Phasmatodea</taxon>
        <taxon>Verophasmatodea</taxon>
        <taxon>Anareolatae</taxon>
        <taxon>Phasmatidae</taxon>
        <taxon>Eurycanthinae</taxon>
        <taxon>Dryococelus</taxon>
    </lineage>
</organism>
<dbReference type="Proteomes" id="UP001159363">
    <property type="component" value="Chromosome 9"/>
</dbReference>
<evidence type="ECO:0000313" key="2">
    <source>
        <dbReference type="Proteomes" id="UP001159363"/>
    </source>
</evidence>
<proteinExistence type="predicted"/>
<accession>A0ABQ9GRI5</accession>
<gene>
    <name evidence="1" type="ORF">PR048_025486</name>
</gene>
<keyword evidence="2" id="KW-1185">Reference proteome</keyword>
<sequence length="65" mass="7339">MDRQDTASRLIWPRVEGSGTHDGYEKIVMNYILGVKWVGDQKSNWVSHACCSTCVKHLTGWAKST</sequence>
<evidence type="ECO:0000313" key="1">
    <source>
        <dbReference type="EMBL" id="KAJ8874620.1"/>
    </source>
</evidence>
<reference evidence="1 2" key="1">
    <citation type="submission" date="2023-02" db="EMBL/GenBank/DDBJ databases">
        <title>LHISI_Scaffold_Assembly.</title>
        <authorList>
            <person name="Stuart O.P."/>
            <person name="Cleave R."/>
            <person name="Magrath M.J.L."/>
            <person name="Mikheyev A.S."/>
        </authorList>
    </citation>
    <scope>NUCLEOTIDE SEQUENCE [LARGE SCALE GENOMIC DNA]</scope>
    <source>
        <strain evidence="1">Daus_M_001</strain>
        <tissue evidence="1">Leg muscle</tissue>
    </source>
</reference>
<dbReference type="EMBL" id="JARBHB010000010">
    <property type="protein sequence ID" value="KAJ8874620.1"/>
    <property type="molecule type" value="Genomic_DNA"/>
</dbReference>
<comment type="caution">
    <text evidence="1">The sequence shown here is derived from an EMBL/GenBank/DDBJ whole genome shotgun (WGS) entry which is preliminary data.</text>
</comment>
<name>A0ABQ9GRI5_9NEOP</name>